<dbReference type="AlphaFoldDB" id="A0A0G1WER2"/>
<dbReference type="InterPro" id="IPR012336">
    <property type="entry name" value="Thioredoxin-like_fold"/>
</dbReference>
<accession>A0A0G1WER2</accession>
<keyword evidence="6" id="KW-1133">Transmembrane helix</keyword>
<evidence type="ECO:0000256" key="3">
    <source>
        <dbReference type="ARBA" id="ARBA00023002"/>
    </source>
</evidence>
<evidence type="ECO:0000256" key="5">
    <source>
        <dbReference type="ARBA" id="ARBA00023284"/>
    </source>
</evidence>
<evidence type="ECO:0000256" key="2">
    <source>
        <dbReference type="ARBA" id="ARBA00022729"/>
    </source>
</evidence>
<comment type="caution">
    <text evidence="8">The sequence shown here is derived from an EMBL/GenBank/DDBJ whole genome shotgun (WGS) entry which is preliminary data.</text>
</comment>
<name>A0A0G1WER2_9BACT</name>
<evidence type="ECO:0000313" key="9">
    <source>
        <dbReference type="Proteomes" id="UP000033982"/>
    </source>
</evidence>
<keyword evidence="6" id="KW-0472">Membrane</keyword>
<proteinExistence type="inferred from homology"/>
<comment type="similarity">
    <text evidence="1">Belongs to the thioredoxin family. DsbA subfamily.</text>
</comment>
<dbReference type="PANTHER" id="PTHR13887">
    <property type="entry name" value="GLUTATHIONE S-TRANSFERASE KAPPA"/>
    <property type="match status" value="1"/>
</dbReference>
<sequence>MSKLKATLIIILACFGLIVGIKMFGQIFRPDDQSGGLAKVKGSKNAPIQIIEYADFQCPACAKGARHIKNFMIANPDKVQVELKYYPLPMHQHSFMASRYAECASRQGKFWEFQDLVFERQDQWKGLVNAMPAFDAISQEIGLDMAQLNTCLRDPKVEQMIEQNKADGNQQGVKSTPSYFINGKMVVGYQSLAEELNRLIVEDKN</sequence>
<organism evidence="8 9">
    <name type="scientific">Candidatus Magasanikbacteria bacterium GW2011_GWA2_50_22</name>
    <dbReference type="NCBI Taxonomy" id="1619043"/>
    <lineage>
        <taxon>Bacteria</taxon>
        <taxon>Candidatus Magasanikiibacteriota</taxon>
    </lineage>
</organism>
<evidence type="ECO:0000256" key="4">
    <source>
        <dbReference type="ARBA" id="ARBA00023157"/>
    </source>
</evidence>
<evidence type="ECO:0000313" key="8">
    <source>
        <dbReference type="EMBL" id="KKW17095.1"/>
    </source>
</evidence>
<dbReference type="InterPro" id="IPR036249">
    <property type="entry name" value="Thioredoxin-like_sf"/>
</dbReference>
<dbReference type="Pfam" id="PF13462">
    <property type="entry name" value="Thioredoxin_4"/>
    <property type="match status" value="1"/>
</dbReference>
<keyword evidence="2" id="KW-0732">Signal</keyword>
<feature type="domain" description="Thioredoxin-like fold" evidence="7">
    <location>
        <begin position="40"/>
        <end position="199"/>
    </location>
</feature>
<dbReference type="GO" id="GO:0016491">
    <property type="term" value="F:oxidoreductase activity"/>
    <property type="evidence" value="ECO:0007669"/>
    <property type="project" value="UniProtKB-KW"/>
</dbReference>
<evidence type="ECO:0000256" key="6">
    <source>
        <dbReference type="SAM" id="Phobius"/>
    </source>
</evidence>
<dbReference type="PANTHER" id="PTHR13887:SF14">
    <property type="entry name" value="DISULFIDE BOND FORMATION PROTEIN D"/>
    <property type="match status" value="1"/>
</dbReference>
<reference evidence="8 9" key="1">
    <citation type="journal article" date="2015" name="Nature">
        <title>rRNA introns, odd ribosomes, and small enigmatic genomes across a large radiation of phyla.</title>
        <authorList>
            <person name="Brown C.T."/>
            <person name="Hug L.A."/>
            <person name="Thomas B.C."/>
            <person name="Sharon I."/>
            <person name="Castelle C.J."/>
            <person name="Singh A."/>
            <person name="Wilkins M.J."/>
            <person name="Williams K.H."/>
            <person name="Banfield J.F."/>
        </authorList>
    </citation>
    <scope>NUCLEOTIDE SEQUENCE [LARGE SCALE GENOMIC DNA]</scope>
</reference>
<keyword evidence="5" id="KW-0676">Redox-active center</keyword>
<evidence type="ECO:0000259" key="7">
    <source>
        <dbReference type="Pfam" id="PF13462"/>
    </source>
</evidence>
<evidence type="ECO:0000256" key="1">
    <source>
        <dbReference type="ARBA" id="ARBA00005791"/>
    </source>
</evidence>
<dbReference type="SUPFAM" id="SSF52833">
    <property type="entry name" value="Thioredoxin-like"/>
    <property type="match status" value="1"/>
</dbReference>
<gene>
    <name evidence="8" type="ORF">UY58_C0011G0007</name>
</gene>
<keyword evidence="6" id="KW-0812">Transmembrane</keyword>
<keyword evidence="4" id="KW-1015">Disulfide bond</keyword>
<keyword evidence="3" id="KW-0560">Oxidoreductase</keyword>
<dbReference type="Gene3D" id="3.40.30.10">
    <property type="entry name" value="Glutaredoxin"/>
    <property type="match status" value="1"/>
</dbReference>
<dbReference type="EMBL" id="LCQN01000011">
    <property type="protein sequence ID" value="KKW17095.1"/>
    <property type="molecule type" value="Genomic_DNA"/>
</dbReference>
<feature type="transmembrane region" description="Helical" evidence="6">
    <location>
        <begin position="6"/>
        <end position="24"/>
    </location>
</feature>
<protein>
    <submittedName>
        <fullName evidence="8">DSBA-like protein thioredoxin domain-containing protein</fullName>
    </submittedName>
</protein>
<dbReference type="Proteomes" id="UP000033982">
    <property type="component" value="Unassembled WGS sequence"/>
</dbReference>